<dbReference type="PRINTS" id="PR00983">
    <property type="entry name" value="TRNASYNTHCYS"/>
</dbReference>
<dbReference type="FunFam" id="3.40.50.620:FF:000009">
    <property type="entry name" value="Cysteine--tRNA ligase"/>
    <property type="match status" value="1"/>
</dbReference>
<dbReference type="InterPro" id="IPR009080">
    <property type="entry name" value="tRNAsynth_Ia_anticodon-bd"/>
</dbReference>
<keyword evidence="6" id="KW-0150">Chloroplast</keyword>
<gene>
    <name evidence="22" type="ORF">FCM35_KLT06770</name>
</gene>
<dbReference type="InterPro" id="IPR024909">
    <property type="entry name" value="Cys-tRNA/MSH_ligase"/>
</dbReference>
<evidence type="ECO:0000256" key="8">
    <source>
        <dbReference type="ARBA" id="ARBA00022640"/>
    </source>
</evidence>
<evidence type="ECO:0000256" key="16">
    <source>
        <dbReference type="ARBA" id="ARBA00023146"/>
    </source>
</evidence>
<evidence type="ECO:0000256" key="12">
    <source>
        <dbReference type="ARBA" id="ARBA00022840"/>
    </source>
</evidence>
<evidence type="ECO:0000256" key="3">
    <source>
        <dbReference type="ARBA" id="ARBA00004229"/>
    </source>
</evidence>
<dbReference type="PANTHER" id="PTHR10890:SF26">
    <property type="entry name" value="CYSTEINE--TRNA LIGASE 1, CYTOPLASMIC-RELATED"/>
    <property type="match status" value="1"/>
</dbReference>
<proteinExistence type="inferred from homology"/>
<evidence type="ECO:0000259" key="21">
    <source>
        <dbReference type="Pfam" id="PF23493"/>
    </source>
</evidence>
<dbReference type="GO" id="GO:0005524">
    <property type="term" value="F:ATP binding"/>
    <property type="evidence" value="ECO:0007669"/>
    <property type="project" value="UniProtKB-KW"/>
</dbReference>
<keyword evidence="9" id="KW-0479">Metal-binding</keyword>
<keyword evidence="7 22" id="KW-0436">Ligase</keyword>
<dbReference type="OrthoDB" id="438179at2759"/>
<comment type="catalytic activity">
    <reaction evidence="18">
        <text>tRNA(Cys) + L-cysteine + ATP = L-cysteinyl-tRNA(Cys) + AMP + diphosphate</text>
        <dbReference type="Rhea" id="RHEA:17773"/>
        <dbReference type="Rhea" id="RHEA-COMP:9661"/>
        <dbReference type="Rhea" id="RHEA-COMP:9679"/>
        <dbReference type="ChEBI" id="CHEBI:30616"/>
        <dbReference type="ChEBI" id="CHEBI:33019"/>
        <dbReference type="ChEBI" id="CHEBI:35235"/>
        <dbReference type="ChEBI" id="CHEBI:78442"/>
        <dbReference type="ChEBI" id="CHEBI:78517"/>
        <dbReference type="ChEBI" id="CHEBI:456215"/>
        <dbReference type="EC" id="6.1.1.16"/>
    </reaction>
</comment>
<dbReference type="HAMAP" id="MF_00041">
    <property type="entry name" value="Cys_tRNA_synth"/>
    <property type="match status" value="1"/>
</dbReference>
<evidence type="ECO:0000313" key="23">
    <source>
        <dbReference type="Proteomes" id="UP000623129"/>
    </source>
</evidence>
<feature type="domain" description="tRNA synthetases class I catalytic" evidence="20">
    <location>
        <begin position="26"/>
        <end position="324"/>
    </location>
</feature>
<dbReference type="AlphaFoldDB" id="A0A833QS27"/>
<comment type="similarity">
    <text evidence="4">Belongs to the class-I aminoacyl-tRNA synthetase family.</text>
</comment>
<evidence type="ECO:0000256" key="5">
    <source>
        <dbReference type="ARBA" id="ARBA00012832"/>
    </source>
</evidence>
<keyword evidence="15" id="KW-0496">Mitochondrion</keyword>
<dbReference type="Gene3D" id="1.20.120.1910">
    <property type="entry name" value="Cysteine-tRNA ligase, C-terminal anti-codon recognition domain"/>
    <property type="match status" value="1"/>
</dbReference>
<evidence type="ECO:0000256" key="2">
    <source>
        <dbReference type="ARBA" id="ARBA00004173"/>
    </source>
</evidence>
<dbReference type="GO" id="GO:0005739">
    <property type="term" value="C:mitochondrion"/>
    <property type="evidence" value="ECO:0007669"/>
    <property type="project" value="UniProtKB-SubCell"/>
</dbReference>
<evidence type="ECO:0000256" key="6">
    <source>
        <dbReference type="ARBA" id="ARBA00022528"/>
    </source>
</evidence>
<dbReference type="FunFam" id="1.20.120.1910:FF:000003">
    <property type="entry name" value="Cysteine--tRNA ligase CPS1, chloroplastic/mitochondrial"/>
    <property type="match status" value="1"/>
</dbReference>
<dbReference type="GO" id="GO:0006423">
    <property type="term" value="P:cysteinyl-tRNA aminoacylation"/>
    <property type="evidence" value="ECO:0007669"/>
    <property type="project" value="InterPro"/>
</dbReference>
<evidence type="ECO:0000256" key="4">
    <source>
        <dbReference type="ARBA" id="ARBA00005594"/>
    </source>
</evidence>
<evidence type="ECO:0000256" key="11">
    <source>
        <dbReference type="ARBA" id="ARBA00022833"/>
    </source>
</evidence>
<keyword evidence="14" id="KW-0809">Transit peptide</keyword>
<protein>
    <recommendedName>
        <fullName evidence="5">cysteine--tRNA ligase</fullName>
        <ecNumber evidence="5">6.1.1.16</ecNumber>
    </recommendedName>
    <alternativeName>
        <fullName evidence="17">Cysteinyl-tRNA synthetase</fullName>
    </alternativeName>
</protein>
<dbReference type="CDD" id="cd00672">
    <property type="entry name" value="CysRS_core"/>
    <property type="match status" value="1"/>
</dbReference>
<dbReference type="InterPro" id="IPR056411">
    <property type="entry name" value="CysS_C"/>
</dbReference>
<reference evidence="22" key="1">
    <citation type="submission" date="2020-01" db="EMBL/GenBank/DDBJ databases">
        <title>Genome sequence of Kobresia littledalei, the first chromosome-level genome in the family Cyperaceae.</title>
        <authorList>
            <person name="Qu G."/>
        </authorList>
    </citation>
    <scope>NUCLEOTIDE SEQUENCE</scope>
    <source>
        <strain evidence="22">C.B.Clarke</strain>
        <tissue evidence="22">Leaf</tissue>
    </source>
</reference>
<comment type="function">
    <text evidence="19">Nuclear genome-encoded factor required for normal assembly of chloroplast polysomes.</text>
</comment>
<dbReference type="SUPFAM" id="SSF52374">
    <property type="entry name" value="Nucleotidylyl transferase"/>
    <property type="match status" value="1"/>
</dbReference>
<evidence type="ECO:0000259" key="20">
    <source>
        <dbReference type="Pfam" id="PF01406"/>
    </source>
</evidence>
<dbReference type="Pfam" id="PF23493">
    <property type="entry name" value="CysS_C"/>
    <property type="match status" value="1"/>
</dbReference>
<keyword evidence="10" id="KW-0547">Nucleotide-binding</keyword>
<evidence type="ECO:0000256" key="18">
    <source>
        <dbReference type="ARBA" id="ARBA00047398"/>
    </source>
</evidence>
<evidence type="ECO:0000313" key="22">
    <source>
        <dbReference type="EMBL" id="KAF3328164.1"/>
    </source>
</evidence>
<dbReference type="Gene3D" id="3.40.50.620">
    <property type="entry name" value="HUPs"/>
    <property type="match status" value="1"/>
</dbReference>
<keyword evidence="8" id="KW-0934">Plastid</keyword>
<dbReference type="NCBIfam" id="TIGR00435">
    <property type="entry name" value="cysS"/>
    <property type="match status" value="1"/>
</dbReference>
<organism evidence="22 23">
    <name type="scientific">Carex littledalei</name>
    <dbReference type="NCBI Taxonomy" id="544730"/>
    <lineage>
        <taxon>Eukaryota</taxon>
        <taxon>Viridiplantae</taxon>
        <taxon>Streptophyta</taxon>
        <taxon>Embryophyta</taxon>
        <taxon>Tracheophyta</taxon>
        <taxon>Spermatophyta</taxon>
        <taxon>Magnoliopsida</taxon>
        <taxon>Liliopsida</taxon>
        <taxon>Poales</taxon>
        <taxon>Cyperaceae</taxon>
        <taxon>Cyperoideae</taxon>
        <taxon>Cariceae</taxon>
        <taxon>Carex</taxon>
        <taxon>Carex subgen. Euthyceras</taxon>
    </lineage>
</organism>
<feature type="domain" description="Cysteinyl-tRNA ligase anticodon binding" evidence="21">
    <location>
        <begin position="478"/>
        <end position="516"/>
    </location>
</feature>
<comment type="cofactor">
    <cofactor evidence="1">
        <name>Zn(2+)</name>
        <dbReference type="ChEBI" id="CHEBI:29105"/>
    </cofactor>
</comment>
<evidence type="ECO:0000256" key="7">
    <source>
        <dbReference type="ARBA" id="ARBA00022598"/>
    </source>
</evidence>
<dbReference type="GO" id="GO:0004817">
    <property type="term" value="F:cysteine-tRNA ligase activity"/>
    <property type="evidence" value="ECO:0007669"/>
    <property type="project" value="UniProtKB-EC"/>
</dbReference>
<evidence type="ECO:0000256" key="9">
    <source>
        <dbReference type="ARBA" id="ARBA00022723"/>
    </source>
</evidence>
<name>A0A833QS27_9POAL</name>
<dbReference type="InterPro" id="IPR015803">
    <property type="entry name" value="Cys-tRNA-ligase"/>
</dbReference>
<dbReference type="Pfam" id="PF01406">
    <property type="entry name" value="tRNA-synt_1e"/>
    <property type="match status" value="1"/>
</dbReference>
<evidence type="ECO:0000256" key="19">
    <source>
        <dbReference type="ARBA" id="ARBA00056254"/>
    </source>
</evidence>
<dbReference type="GO" id="GO:0046872">
    <property type="term" value="F:metal ion binding"/>
    <property type="evidence" value="ECO:0007669"/>
    <property type="project" value="UniProtKB-KW"/>
</dbReference>
<dbReference type="GO" id="GO:0009507">
    <property type="term" value="C:chloroplast"/>
    <property type="evidence" value="ECO:0007669"/>
    <property type="project" value="UniProtKB-SubCell"/>
</dbReference>
<dbReference type="EMBL" id="SWLB01000016">
    <property type="protein sequence ID" value="KAF3328164.1"/>
    <property type="molecule type" value="Genomic_DNA"/>
</dbReference>
<evidence type="ECO:0000256" key="13">
    <source>
        <dbReference type="ARBA" id="ARBA00022917"/>
    </source>
</evidence>
<accession>A0A833QS27</accession>
<dbReference type="Proteomes" id="UP000623129">
    <property type="component" value="Unassembled WGS sequence"/>
</dbReference>
<keyword evidence="11" id="KW-0862">Zinc</keyword>
<dbReference type="InterPro" id="IPR014729">
    <property type="entry name" value="Rossmann-like_a/b/a_fold"/>
</dbReference>
<dbReference type="EC" id="6.1.1.16" evidence="5"/>
<keyword evidence="23" id="KW-1185">Reference proteome</keyword>
<evidence type="ECO:0000256" key="15">
    <source>
        <dbReference type="ARBA" id="ARBA00023128"/>
    </source>
</evidence>
<dbReference type="PANTHER" id="PTHR10890">
    <property type="entry name" value="CYSTEINYL-TRNA SYNTHETASE"/>
    <property type="match status" value="1"/>
</dbReference>
<evidence type="ECO:0000256" key="10">
    <source>
        <dbReference type="ARBA" id="ARBA00022741"/>
    </source>
</evidence>
<evidence type="ECO:0000256" key="14">
    <source>
        <dbReference type="ARBA" id="ARBA00022946"/>
    </source>
</evidence>
<evidence type="ECO:0000256" key="17">
    <source>
        <dbReference type="ARBA" id="ARBA00031499"/>
    </source>
</evidence>
<keyword evidence="13" id="KW-0648">Protein biosynthesis</keyword>
<evidence type="ECO:0000256" key="1">
    <source>
        <dbReference type="ARBA" id="ARBA00001947"/>
    </source>
</evidence>
<comment type="subcellular location">
    <subcellularLocation>
        <location evidence="2">Mitochondrion</location>
    </subcellularLocation>
    <subcellularLocation>
        <location evidence="3">Plastid</location>
        <location evidence="3">Chloroplast</location>
    </subcellularLocation>
</comment>
<dbReference type="SUPFAM" id="SSF47323">
    <property type="entry name" value="Anticodon-binding domain of a subclass of class I aminoacyl-tRNA synthetases"/>
    <property type="match status" value="1"/>
</dbReference>
<dbReference type="InterPro" id="IPR032678">
    <property type="entry name" value="tRNA-synt_1_cat_dom"/>
</dbReference>
<keyword evidence="12" id="KW-0067">ATP-binding</keyword>
<comment type="caution">
    <text evidence="22">The sequence shown here is derived from an EMBL/GenBank/DDBJ whole genome shotgun (WGS) entry which is preliminary data.</text>
</comment>
<keyword evidence="16" id="KW-0030">Aminoacyl-tRNA synthetase</keyword>
<sequence>MAEKEPETIERKLVLFNTMTKQKEEFKPIVEGKVSMYVCGVTPYDLSHIGHARAYVAFDVLHRYLRQLRYDVTYVRNFTDIDDKIIKRANEAGEDPLKLSRHFSDEFLVDMAMLQCLPPTHEPRVTEHMNQIRDMISKIMENGHAYTIEGDVYFSVDSFPEYCRLSGRKLDDNMAGGGGRVTVDTRKKNPADFALWKSAKPGEPSWESPWGQGRPGWHIECSAMSAQYLGLKFDIHGGGKDLVFPHHENELAQSRAANPESCVSCWMHNGFVNRDNQKMSKSENNFFTIRDIIANYHPLALRFFLMRTHYRADVNYSDRALDNASDRVFYIYQTLQDCEVALTPFREGTYKVQVPDDVKELVQKFHASFFESMSDDLHTTDVLDDLVEPLKTINGTLKKFKGVDEGSDYCNNNNLMQGKKQQQALIVALLALEKEVKEVIGILGLLPTSSFAEVLKQLKDFALKRAGMTEEELSNKIEERTLARKNKQYDESDRIRKELTAVGISLMDEPGGTVWRPCEPSDE</sequence>